<feature type="transmembrane region" description="Helical" evidence="1">
    <location>
        <begin position="127"/>
        <end position="147"/>
    </location>
</feature>
<name>A0A1B7MZA4_9AGAM</name>
<dbReference type="EMBL" id="KV448324">
    <property type="protein sequence ID" value="OAX37907.1"/>
    <property type="molecule type" value="Genomic_DNA"/>
</dbReference>
<dbReference type="OrthoDB" id="10498972at2759"/>
<accession>A0A1B7MZA4</accession>
<evidence type="ECO:0000313" key="2">
    <source>
        <dbReference type="EMBL" id="OAX37907.1"/>
    </source>
</evidence>
<keyword evidence="1" id="KW-0812">Transmembrane</keyword>
<gene>
    <name evidence="2" type="ORF">K503DRAFT_205210</name>
</gene>
<feature type="transmembrane region" description="Helical" evidence="1">
    <location>
        <begin position="29"/>
        <end position="47"/>
    </location>
</feature>
<evidence type="ECO:0000313" key="3">
    <source>
        <dbReference type="Proteomes" id="UP000092154"/>
    </source>
</evidence>
<evidence type="ECO:0000256" key="1">
    <source>
        <dbReference type="SAM" id="Phobius"/>
    </source>
</evidence>
<dbReference type="AlphaFoldDB" id="A0A1B7MZA4"/>
<dbReference type="InParanoid" id="A0A1B7MZA4"/>
<dbReference type="Proteomes" id="UP000092154">
    <property type="component" value="Unassembled WGS sequence"/>
</dbReference>
<keyword evidence="1" id="KW-1133">Transmembrane helix</keyword>
<reference evidence="2 3" key="1">
    <citation type="submission" date="2016-06" db="EMBL/GenBank/DDBJ databases">
        <title>Comparative genomics of the ectomycorrhizal sister species Rhizopogon vinicolor and Rhizopogon vesiculosus (Basidiomycota: Boletales) reveals a divergence of the mating type B locus.</title>
        <authorList>
            <consortium name="DOE Joint Genome Institute"/>
            <person name="Mujic A.B."/>
            <person name="Kuo A."/>
            <person name="Tritt A."/>
            <person name="Lipzen A."/>
            <person name="Chen C."/>
            <person name="Johnson J."/>
            <person name="Sharma A."/>
            <person name="Barry K."/>
            <person name="Grigoriev I.V."/>
            <person name="Spatafora J.W."/>
        </authorList>
    </citation>
    <scope>NUCLEOTIDE SEQUENCE [LARGE SCALE GENOMIC DNA]</scope>
    <source>
        <strain evidence="2 3">AM-OR11-026</strain>
    </source>
</reference>
<keyword evidence="3" id="KW-1185">Reference proteome</keyword>
<feature type="transmembrane region" description="Helical" evidence="1">
    <location>
        <begin position="54"/>
        <end position="78"/>
    </location>
</feature>
<proteinExistence type="predicted"/>
<organism evidence="2 3">
    <name type="scientific">Rhizopogon vinicolor AM-OR11-026</name>
    <dbReference type="NCBI Taxonomy" id="1314800"/>
    <lineage>
        <taxon>Eukaryota</taxon>
        <taxon>Fungi</taxon>
        <taxon>Dikarya</taxon>
        <taxon>Basidiomycota</taxon>
        <taxon>Agaricomycotina</taxon>
        <taxon>Agaricomycetes</taxon>
        <taxon>Agaricomycetidae</taxon>
        <taxon>Boletales</taxon>
        <taxon>Suillineae</taxon>
        <taxon>Rhizopogonaceae</taxon>
        <taxon>Rhizopogon</taxon>
    </lineage>
</organism>
<keyword evidence="1" id="KW-0472">Membrane</keyword>
<sequence>MIASVCSTHSCCHVVVDIYLGPKLIITEYVLYAVSVCTSMICIYDAMSQRPLIAGLYAGLCYPDLTFLYLASLFRLAFQTNYQGEMMNRCMAIARYRETHDASGVWAAQLPLPMNEVDAQNYCSQQYAIYFLTSLVFQYFMHAAFTLNMKTAAIFRKMNLLRTPTQDGEKLRCRNAEDEKEDDPLVVL</sequence>
<protein>
    <submittedName>
        <fullName evidence="2">Uncharacterized protein</fullName>
    </submittedName>
</protein>